<keyword evidence="3" id="KW-1185">Reference proteome</keyword>
<dbReference type="RefSeq" id="WP_154530833.1">
    <property type="nucleotide sequence ID" value="NZ_VULX01000005.1"/>
</dbReference>
<sequence>MNRIKKVLALVFLLSLCFNVISCSKININSSGDFVLHPKLDGQYINGVWKVTDVQILDKNACGNMDKSELMNISISFCDSMATIGTNTLMDPKTKLKKLKKDYSNHYLLYNYDIDFNSLNIKDKSVINIISVYQNNTMFCEVIASDNMNAYIYHHGVLYKVVKISDMNYKLPEIKSDNNQQKANVNQYSSSNSYNSSTGVFIGLKGSRYKDDSTNELKQDYRTLWISFNDNKLNPVLEKEDLFVPRLKGFTVLSVNQNHTIEGNSREEIVCTNIVNGSKEQSEKNVHNDNSGTIADSMPNMKRDMKQRYMDILFVSNDYFSAQYYEGYSFAGDYEQLKTLPLDNPNLSTGISIDILGKNALKSYEDSVKVINTRDKKVYKSDPESFAMVRKNGYWALEARISDGKTYHDFDLNLLPTKKFLMYDRLCIGWSVIKDRVPNALDAVTSPTSRIAIVMTSNKLLVYEIKNGELDREPLQTIMLKDGESMVMAEWASNEFTDSWSKAFKSHGSYKEITNEH</sequence>
<evidence type="ECO:0008006" key="4">
    <source>
        <dbReference type="Google" id="ProtNLM"/>
    </source>
</evidence>
<evidence type="ECO:0000313" key="3">
    <source>
        <dbReference type="Proteomes" id="UP000460287"/>
    </source>
</evidence>
<organism evidence="2 3">
    <name type="scientific">Inconstantimicrobium porci</name>
    <dbReference type="NCBI Taxonomy" id="2652291"/>
    <lineage>
        <taxon>Bacteria</taxon>
        <taxon>Bacillati</taxon>
        <taxon>Bacillota</taxon>
        <taxon>Clostridia</taxon>
        <taxon>Eubacteriales</taxon>
        <taxon>Clostridiaceae</taxon>
        <taxon>Inconstantimicrobium</taxon>
    </lineage>
</organism>
<protein>
    <recommendedName>
        <fullName evidence="4">Lipoprotein</fullName>
    </recommendedName>
</protein>
<dbReference type="Proteomes" id="UP000460287">
    <property type="component" value="Unassembled WGS sequence"/>
</dbReference>
<dbReference type="AlphaFoldDB" id="A0A7X2MXN1"/>
<reference evidence="2 3" key="1">
    <citation type="submission" date="2019-08" db="EMBL/GenBank/DDBJ databases">
        <title>In-depth cultivation of the pig gut microbiome towards novel bacterial diversity and tailored functional studies.</title>
        <authorList>
            <person name="Wylensek D."/>
            <person name="Hitch T.C.A."/>
            <person name="Clavel T."/>
        </authorList>
    </citation>
    <scope>NUCLEOTIDE SEQUENCE [LARGE SCALE GENOMIC DNA]</scope>
    <source>
        <strain evidence="2 3">WCA-383-APC-5B</strain>
    </source>
</reference>
<dbReference type="EMBL" id="VULX01000005">
    <property type="protein sequence ID" value="MSR90957.1"/>
    <property type="molecule type" value="Genomic_DNA"/>
</dbReference>
<accession>A0A7X2MXN1</accession>
<keyword evidence="1" id="KW-0732">Signal</keyword>
<feature type="chain" id="PRO_5038910616" description="Lipoprotein" evidence="1">
    <location>
        <begin position="23"/>
        <end position="517"/>
    </location>
</feature>
<feature type="signal peptide" evidence="1">
    <location>
        <begin position="1"/>
        <end position="22"/>
    </location>
</feature>
<name>A0A7X2MXN1_9CLOT</name>
<evidence type="ECO:0000256" key="1">
    <source>
        <dbReference type="SAM" id="SignalP"/>
    </source>
</evidence>
<proteinExistence type="predicted"/>
<evidence type="ECO:0000313" key="2">
    <source>
        <dbReference type="EMBL" id="MSR90957.1"/>
    </source>
</evidence>
<comment type="caution">
    <text evidence="2">The sequence shown here is derived from an EMBL/GenBank/DDBJ whole genome shotgun (WGS) entry which is preliminary data.</text>
</comment>
<gene>
    <name evidence="2" type="ORF">FYJ33_05930</name>
</gene>